<evidence type="ECO:0000256" key="9">
    <source>
        <dbReference type="ARBA" id="ARBA00022840"/>
    </source>
</evidence>
<evidence type="ECO:0000256" key="4">
    <source>
        <dbReference type="ARBA" id="ARBA00022475"/>
    </source>
</evidence>
<dbReference type="InterPro" id="IPR003594">
    <property type="entry name" value="HATPase_dom"/>
</dbReference>
<evidence type="ECO:0000256" key="2">
    <source>
        <dbReference type="ARBA" id="ARBA00004651"/>
    </source>
</evidence>
<evidence type="ECO:0000256" key="11">
    <source>
        <dbReference type="ARBA" id="ARBA00023136"/>
    </source>
</evidence>
<evidence type="ECO:0000313" key="15">
    <source>
        <dbReference type="EMBL" id="UJF35702.1"/>
    </source>
</evidence>
<keyword evidence="12" id="KW-0812">Transmembrane</keyword>
<keyword evidence="12" id="KW-1133">Transmembrane helix</keyword>
<protein>
    <recommendedName>
        <fullName evidence="3">histidine kinase</fullName>
        <ecNumber evidence="3">2.7.13.3</ecNumber>
    </recommendedName>
</protein>
<keyword evidence="7" id="KW-0547">Nucleotide-binding</keyword>
<dbReference type="SUPFAM" id="SSF158472">
    <property type="entry name" value="HAMP domain-like"/>
    <property type="match status" value="1"/>
</dbReference>
<dbReference type="InterPro" id="IPR003660">
    <property type="entry name" value="HAMP_dom"/>
</dbReference>
<evidence type="ECO:0000256" key="5">
    <source>
        <dbReference type="ARBA" id="ARBA00022553"/>
    </source>
</evidence>
<feature type="domain" description="HAMP" evidence="14">
    <location>
        <begin position="309"/>
        <end position="361"/>
    </location>
</feature>
<keyword evidence="9" id="KW-0067">ATP-binding</keyword>
<dbReference type="RefSeq" id="WP_235122263.1">
    <property type="nucleotide sequence ID" value="NZ_CP090978.1"/>
</dbReference>
<dbReference type="CDD" id="cd06225">
    <property type="entry name" value="HAMP"/>
    <property type="match status" value="1"/>
</dbReference>
<dbReference type="InterPro" id="IPR036890">
    <property type="entry name" value="HATPase_C_sf"/>
</dbReference>
<dbReference type="Pfam" id="PF00672">
    <property type="entry name" value="HAMP"/>
    <property type="match status" value="1"/>
</dbReference>
<dbReference type="GO" id="GO:0016301">
    <property type="term" value="F:kinase activity"/>
    <property type="evidence" value="ECO:0007669"/>
    <property type="project" value="UniProtKB-KW"/>
</dbReference>
<keyword evidence="11 12" id="KW-0472">Membrane</keyword>
<dbReference type="PROSITE" id="PS50109">
    <property type="entry name" value="HIS_KIN"/>
    <property type="match status" value="1"/>
</dbReference>
<dbReference type="Pfam" id="PF06580">
    <property type="entry name" value="His_kinase"/>
    <property type="match status" value="1"/>
</dbReference>
<keyword evidence="5" id="KW-0597">Phosphoprotein</keyword>
<gene>
    <name evidence="15" type="ORF">L0M14_11785</name>
</gene>
<evidence type="ECO:0000259" key="13">
    <source>
        <dbReference type="PROSITE" id="PS50109"/>
    </source>
</evidence>
<comment type="catalytic activity">
    <reaction evidence="1">
        <text>ATP + protein L-histidine = ADP + protein N-phospho-L-histidine.</text>
        <dbReference type="EC" id="2.7.13.3"/>
    </reaction>
</comment>
<evidence type="ECO:0000259" key="14">
    <source>
        <dbReference type="PROSITE" id="PS50885"/>
    </source>
</evidence>
<dbReference type="Gene3D" id="6.10.340.10">
    <property type="match status" value="1"/>
</dbReference>
<evidence type="ECO:0000313" key="16">
    <source>
        <dbReference type="Proteomes" id="UP001649230"/>
    </source>
</evidence>
<evidence type="ECO:0000256" key="1">
    <source>
        <dbReference type="ARBA" id="ARBA00000085"/>
    </source>
</evidence>
<dbReference type="SMART" id="SM00304">
    <property type="entry name" value="HAMP"/>
    <property type="match status" value="1"/>
</dbReference>
<sequence length="578" mass="66137">MKRYLAYFQNLRFKQKLFISYTVVSIIPVLVLGIFSYHQASNFLLQQAKQNLDVTIGQIADTINYRAKQHEAIINSITQNVVFKRIFISNTGNFPELYRDYVDPFFSNILDLNQDILQISVFTDNQSILRGEYILPLSLASDLQWASRQADTEQGQTLWHMKNGKLFATRPFTSDEGAILSEQPAVLFLSIDADSVFQDLSEITKDAYSVYLLDREGNKLMSKQIGMANELSSDFFRSMNDSPRIGTLTSNRTDYLYITEDIQEPGWKLVFVTPKNGISVNAKSIVSATMLITVICLAVLLLIIWMFSNTFVKRIIRLNKKMMIVENGNLKIDVSSSSKDEIGQLTNRFGQMLTNINTLIEEVYQSKITQREAELKALQTQINPHFLYNTLSIINWKALEIDAMEISRITNTVSRFYRTVLNKGRSFIPVRNELENAKDYMQIQSIMHNYSFDFICEVEEELLRFDIINLVFQPILENALEHGIDQLRKGERRGRILLRGYLSGDDLEFFVEDNGPGMSPELVDQVLLLQTAGYGLKNVHDRIQIRFGAGYGLRIQSELGHGTKVSLIFPAYVDHPPV</sequence>
<keyword evidence="6" id="KW-0808">Transferase</keyword>
<dbReference type="Pfam" id="PF02518">
    <property type="entry name" value="HATPase_c"/>
    <property type="match status" value="1"/>
</dbReference>
<dbReference type="PROSITE" id="PS50885">
    <property type="entry name" value="HAMP"/>
    <property type="match status" value="1"/>
</dbReference>
<evidence type="ECO:0000256" key="10">
    <source>
        <dbReference type="ARBA" id="ARBA00023012"/>
    </source>
</evidence>
<feature type="domain" description="Histidine kinase" evidence="13">
    <location>
        <begin position="472"/>
        <end position="573"/>
    </location>
</feature>
<feature type="transmembrane region" description="Helical" evidence="12">
    <location>
        <begin position="285"/>
        <end position="312"/>
    </location>
</feature>
<keyword evidence="4" id="KW-1003">Cell membrane</keyword>
<dbReference type="InterPro" id="IPR005467">
    <property type="entry name" value="His_kinase_dom"/>
</dbReference>
<reference evidence="15 16" key="1">
    <citation type="journal article" date="2024" name="Int. J. Syst. Evol. Microbiol.">
        <title>Paenibacillus hexagrammi sp. nov., a novel bacterium isolated from the gut content of Hexagrammos agrammus.</title>
        <authorList>
            <person name="Jung H.K."/>
            <person name="Kim D.G."/>
            <person name="Zin H."/>
            <person name="Park J."/>
            <person name="Jung H."/>
            <person name="Kim Y.O."/>
            <person name="Kong H.J."/>
            <person name="Kim J.W."/>
            <person name="Kim Y.S."/>
        </authorList>
    </citation>
    <scope>NUCLEOTIDE SEQUENCE [LARGE SCALE GENOMIC DNA]</scope>
    <source>
        <strain evidence="15 16">YPD9-1</strain>
    </source>
</reference>
<feature type="transmembrane region" description="Helical" evidence="12">
    <location>
        <begin position="18"/>
        <end position="37"/>
    </location>
</feature>
<evidence type="ECO:0000256" key="3">
    <source>
        <dbReference type="ARBA" id="ARBA00012438"/>
    </source>
</evidence>
<dbReference type="SMART" id="SM00387">
    <property type="entry name" value="HATPase_c"/>
    <property type="match status" value="1"/>
</dbReference>
<dbReference type="PANTHER" id="PTHR34220:SF7">
    <property type="entry name" value="SENSOR HISTIDINE KINASE YPDA"/>
    <property type="match status" value="1"/>
</dbReference>
<dbReference type="EMBL" id="CP090978">
    <property type="protein sequence ID" value="UJF35702.1"/>
    <property type="molecule type" value="Genomic_DNA"/>
</dbReference>
<dbReference type="SUPFAM" id="SSF55874">
    <property type="entry name" value="ATPase domain of HSP90 chaperone/DNA topoisomerase II/histidine kinase"/>
    <property type="match status" value="1"/>
</dbReference>
<dbReference type="Proteomes" id="UP001649230">
    <property type="component" value="Chromosome"/>
</dbReference>
<dbReference type="InterPro" id="IPR050640">
    <property type="entry name" value="Bact_2-comp_sensor_kinase"/>
</dbReference>
<evidence type="ECO:0000256" key="7">
    <source>
        <dbReference type="ARBA" id="ARBA00022741"/>
    </source>
</evidence>
<keyword evidence="10" id="KW-0902">Two-component regulatory system</keyword>
<evidence type="ECO:0000256" key="12">
    <source>
        <dbReference type="SAM" id="Phobius"/>
    </source>
</evidence>
<dbReference type="EC" id="2.7.13.3" evidence="3"/>
<evidence type="ECO:0000256" key="8">
    <source>
        <dbReference type="ARBA" id="ARBA00022777"/>
    </source>
</evidence>
<accession>A0ABY3SPD5</accession>
<dbReference type="Gene3D" id="3.30.565.10">
    <property type="entry name" value="Histidine kinase-like ATPase, C-terminal domain"/>
    <property type="match status" value="1"/>
</dbReference>
<keyword evidence="8 15" id="KW-0418">Kinase</keyword>
<proteinExistence type="predicted"/>
<dbReference type="PANTHER" id="PTHR34220">
    <property type="entry name" value="SENSOR HISTIDINE KINASE YPDA"/>
    <property type="match status" value="1"/>
</dbReference>
<keyword evidence="16" id="KW-1185">Reference proteome</keyword>
<comment type="subcellular location">
    <subcellularLocation>
        <location evidence="2">Cell membrane</location>
        <topology evidence="2">Multi-pass membrane protein</topology>
    </subcellularLocation>
</comment>
<evidence type="ECO:0000256" key="6">
    <source>
        <dbReference type="ARBA" id="ARBA00022679"/>
    </source>
</evidence>
<name>A0ABY3SPD5_9BACL</name>
<organism evidence="15 16">
    <name type="scientific">Paenibacillus hexagrammi</name>
    <dbReference type="NCBI Taxonomy" id="2908839"/>
    <lineage>
        <taxon>Bacteria</taxon>
        <taxon>Bacillati</taxon>
        <taxon>Bacillota</taxon>
        <taxon>Bacilli</taxon>
        <taxon>Bacillales</taxon>
        <taxon>Paenibacillaceae</taxon>
        <taxon>Paenibacillus</taxon>
    </lineage>
</organism>
<dbReference type="InterPro" id="IPR010559">
    <property type="entry name" value="Sig_transdc_His_kin_internal"/>
</dbReference>